<name>A0A7Z2NYF8_9SPHN</name>
<feature type="compositionally biased region" description="Low complexity" evidence="1">
    <location>
        <begin position="68"/>
        <end position="105"/>
    </location>
</feature>
<accession>A0A7Z2NYF8</accession>
<evidence type="ECO:0000256" key="1">
    <source>
        <dbReference type="SAM" id="MobiDB-lite"/>
    </source>
</evidence>
<dbReference type="EMBL" id="CP047895">
    <property type="protein sequence ID" value="QHL91705.1"/>
    <property type="molecule type" value="Genomic_DNA"/>
</dbReference>
<gene>
    <name evidence="2" type="ORF">GVO57_00610</name>
</gene>
<dbReference type="KEGG" id="schy:GVO57_00610"/>
<evidence type="ECO:0000313" key="2">
    <source>
        <dbReference type="EMBL" id="QHL91705.1"/>
    </source>
</evidence>
<feature type="region of interest" description="Disordered" evidence="1">
    <location>
        <begin position="67"/>
        <end position="105"/>
    </location>
</feature>
<evidence type="ECO:0000313" key="3">
    <source>
        <dbReference type="Proteomes" id="UP000464468"/>
    </source>
</evidence>
<protein>
    <submittedName>
        <fullName evidence="2">Uncharacterized protein</fullName>
    </submittedName>
</protein>
<proteinExistence type="predicted"/>
<reference evidence="2 3" key="1">
    <citation type="submission" date="2020-01" db="EMBL/GenBank/DDBJ databases">
        <title>Sphingomonas sp. C33 whole genome sequece.</title>
        <authorList>
            <person name="Park C."/>
        </authorList>
    </citation>
    <scope>NUCLEOTIDE SEQUENCE [LARGE SCALE GENOMIC DNA]</scope>
    <source>
        <strain evidence="2 3">C33</strain>
    </source>
</reference>
<sequence>MQRVRVGLTGLAAVLLIVAVSTAIFESAKVRPEAGPVAAEDVRSGQAVANMMANVAAAPSEPLAEIGVTPAAPAAQDQAAPAQNPAQNPAQTPAQAPVQPAQPAR</sequence>
<keyword evidence="3" id="KW-1185">Reference proteome</keyword>
<dbReference type="AlphaFoldDB" id="A0A7Z2NYF8"/>
<organism evidence="2 3">
    <name type="scientific">Sphingomonas changnyeongensis</name>
    <dbReference type="NCBI Taxonomy" id="2698679"/>
    <lineage>
        <taxon>Bacteria</taxon>
        <taxon>Pseudomonadati</taxon>
        <taxon>Pseudomonadota</taxon>
        <taxon>Alphaproteobacteria</taxon>
        <taxon>Sphingomonadales</taxon>
        <taxon>Sphingomonadaceae</taxon>
        <taxon>Sphingomonas</taxon>
    </lineage>
</organism>
<dbReference type="Proteomes" id="UP000464468">
    <property type="component" value="Chromosome"/>
</dbReference>